<dbReference type="AlphaFoldDB" id="A0A9Q0RJK1"/>
<dbReference type="InterPro" id="IPR050430">
    <property type="entry name" value="Peptidase_S1"/>
</dbReference>
<dbReference type="PANTHER" id="PTHR24276">
    <property type="entry name" value="POLYSERASE-RELATED"/>
    <property type="match status" value="1"/>
</dbReference>
<name>A0A9Q0RJK1_BLOTA</name>
<dbReference type="InterPro" id="IPR009003">
    <property type="entry name" value="Peptidase_S1_PA"/>
</dbReference>
<evidence type="ECO:0000313" key="8">
    <source>
        <dbReference type="Proteomes" id="UP001142055"/>
    </source>
</evidence>
<protein>
    <recommendedName>
        <fullName evidence="6">Peptidase S1 domain-containing protein</fullName>
    </recommendedName>
</protein>
<dbReference type="InterPro" id="IPR043504">
    <property type="entry name" value="Peptidase_S1_PA_chymotrypsin"/>
</dbReference>
<dbReference type="CDD" id="cd00190">
    <property type="entry name" value="Tryp_SPc"/>
    <property type="match status" value="1"/>
</dbReference>
<dbReference type="EMBL" id="JAPWDV010000003">
    <property type="protein sequence ID" value="KAJ6216430.1"/>
    <property type="molecule type" value="Genomic_DNA"/>
</dbReference>
<comment type="caution">
    <text evidence="7">The sequence shown here is derived from an EMBL/GenBank/DDBJ whole genome shotgun (WGS) entry which is preliminary data.</text>
</comment>
<dbReference type="Gene3D" id="2.40.10.10">
    <property type="entry name" value="Trypsin-like serine proteases"/>
    <property type="match status" value="1"/>
</dbReference>
<proteinExistence type="inferred from homology"/>
<dbReference type="Pfam" id="PF00089">
    <property type="entry name" value="Trypsin"/>
    <property type="match status" value="1"/>
</dbReference>
<dbReference type="GO" id="GO:0006508">
    <property type="term" value="P:proteolysis"/>
    <property type="evidence" value="ECO:0007669"/>
    <property type="project" value="UniProtKB-KW"/>
</dbReference>
<keyword evidence="2" id="KW-0378">Hydrolase</keyword>
<keyword evidence="4" id="KW-1015">Disulfide bond</keyword>
<keyword evidence="1" id="KW-0645">Protease</keyword>
<keyword evidence="8" id="KW-1185">Reference proteome</keyword>
<dbReference type="GO" id="GO:0004252">
    <property type="term" value="F:serine-type endopeptidase activity"/>
    <property type="evidence" value="ECO:0007669"/>
    <property type="project" value="InterPro"/>
</dbReference>
<dbReference type="Proteomes" id="UP001142055">
    <property type="component" value="Chromosome 3"/>
</dbReference>
<evidence type="ECO:0000256" key="3">
    <source>
        <dbReference type="ARBA" id="ARBA00022825"/>
    </source>
</evidence>
<reference evidence="7" key="1">
    <citation type="submission" date="2022-12" db="EMBL/GenBank/DDBJ databases">
        <title>Genome assemblies of Blomia tropicalis.</title>
        <authorList>
            <person name="Cui Y."/>
        </authorList>
    </citation>
    <scope>NUCLEOTIDE SEQUENCE</scope>
    <source>
        <tissue evidence="7">Adult mites</tissue>
    </source>
</reference>
<evidence type="ECO:0000256" key="4">
    <source>
        <dbReference type="ARBA" id="ARBA00023157"/>
    </source>
</evidence>
<dbReference type="PROSITE" id="PS50240">
    <property type="entry name" value="TRYPSIN_DOM"/>
    <property type="match status" value="1"/>
</dbReference>
<gene>
    <name evidence="7" type="ORF">RDWZM_007587</name>
</gene>
<evidence type="ECO:0000313" key="7">
    <source>
        <dbReference type="EMBL" id="KAJ6216430.1"/>
    </source>
</evidence>
<dbReference type="FunFam" id="2.40.10.10:FF:000002">
    <property type="entry name" value="Transmembrane protease serine"/>
    <property type="match status" value="1"/>
</dbReference>
<dbReference type="PANTHER" id="PTHR24276:SF98">
    <property type="entry name" value="FI18310P1-RELATED"/>
    <property type="match status" value="1"/>
</dbReference>
<evidence type="ECO:0000256" key="1">
    <source>
        <dbReference type="ARBA" id="ARBA00022670"/>
    </source>
</evidence>
<dbReference type="SUPFAM" id="SSF50494">
    <property type="entry name" value="Trypsin-like serine proteases"/>
    <property type="match status" value="1"/>
</dbReference>
<organism evidence="7 8">
    <name type="scientific">Blomia tropicalis</name>
    <name type="common">Mite</name>
    <dbReference type="NCBI Taxonomy" id="40697"/>
    <lineage>
        <taxon>Eukaryota</taxon>
        <taxon>Metazoa</taxon>
        <taxon>Ecdysozoa</taxon>
        <taxon>Arthropoda</taxon>
        <taxon>Chelicerata</taxon>
        <taxon>Arachnida</taxon>
        <taxon>Acari</taxon>
        <taxon>Acariformes</taxon>
        <taxon>Sarcoptiformes</taxon>
        <taxon>Astigmata</taxon>
        <taxon>Glycyphagoidea</taxon>
        <taxon>Echimyopodidae</taxon>
        <taxon>Blomia</taxon>
    </lineage>
</organism>
<evidence type="ECO:0000259" key="6">
    <source>
        <dbReference type="PROSITE" id="PS50240"/>
    </source>
</evidence>
<dbReference type="OMA" id="HGTFFIT"/>
<comment type="similarity">
    <text evidence="5">Belongs to the peptidase S1 family. CLIP subfamily.</text>
</comment>
<keyword evidence="3" id="KW-0720">Serine protease</keyword>
<dbReference type="InterPro" id="IPR033116">
    <property type="entry name" value="TRYPSIN_SER"/>
</dbReference>
<sequence length="131" mass="14341">MTLGQENANAIDLVEEYTVPSGDVSASGWGTSEHAKIENKLKIVELTVVDKEECKQYYPTKITDNMFCAGGNNIEKGICSGDSGGPVVNQDQQQCGIVSWAEGCAPKEKPDVFTDVSQFISWINEKMNDFQ</sequence>
<dbReference type="InterPro" id="IPR001254">
    <property type="entry name" value="Trypsin_dom"/>
</dbReference>
<dbReference type="SMART" id="SM00020">
    <property type="entry name" value="Tryp_SPc"/>
    <property type="match status" value="1"/>
</dbReference>
<dbReference type="PROSITE" id="PS00135">
    <property type="entry name" value="TRYPSIN_SER"/>
    <property type="match status" value="1"/>
</dbReference>
<evidence type="ECO:0000256" key="2">
    <source>
        <dbReference type="ARBA" id="ARBA00022801"/>
    </source>
</evidence>
<accession>A0A9Q0RJK1</accession>
<feature type="domain" description="Peptidase S1" evidence="6">
    <location>
        <begin position="1"/>
        <end position="128"/>
    </location>
</feature>
<evidence type="ECO:0000256" key="5">
    <source>
        <dbReference type="ARBA" id="ARBA00024195"/>
    </source>
</evidence>